<dbReference type="InterPro" id="IPR001876">
    <property type="entry name" value="Znf_RanBP2"/>
</dbReference>
<evidence type="ECO:0000256" key="1">
    <source>
        <dbReference type="ARBA" id="ARBA00022723"/>
    </source>
</evidence>
<protein>
    <recommendedName>
        <fullName evidence="4">RanBP2-type domain-containing protein</fullName>
    </recommendedName>
</protein>
<evidence type="ECO:0000259" key="4">
    <source>
        <dbReference type="PROSITE" id="PS01358"/>
    </source>
</evidence>
<evidence type="ECO:0000256" key="3">
    <source>
        <dbReference type="ARBA" id="ARBA00022833"/>
    </source>
</evidence>
<keyword evidence="2" id="KW-0863">Zinc-finger</keyword>
<name>A0A316GS96_9SPHI</name>
<keyword evidence="3" id="KW-0862">Zinc</keyword>
<dbReference type="EMBL" id="QGHA01000021">
    <property type="protein sequence ID" value="PWK65779.1"/>
    <property type="molecule type" value="Genomic_DNA"/>
</dbReference>
<dbReference type="AlphaFoldDB" id="A0A316GS96"/>
<comment type="caution">
    <text evidence="5">The sequence shown here is derived from an EMBL/GenBank/DDBJ whole genome shotgun (WGS) entry which is preliminary data.</text>
</comment>
<feature type="domain" description="RanBP2-type" evidence="4">
    <location>
        <begin position="2"/>
        <end position="21"/>
    </location>
</feature>
<organism evidence="5 6">
    <name type="scientific">Mucilaginibacter oryzae</name>
    <dbReference type="NCBI Taxonomy" id="468058"/>
    <lineage>
        <taxon>Bacteria</taxon>
        <taxon>Pseudomonadati</taxon>
        <taxon>Bacteroidota</taxon>
        <taxon>Sphingobacteriia</taxon>
        <taxon>Sphingobacteriales</taxon>
        <taxon>Sphingobacteriaceae</taxon>
        <taxon>Mucilaginibacter</taxon>
    </lineage>
</organism>
<evidence type="ECO:0000313" key="5">
    <source>
        <dbReference type="EMBL" id="PWK65779.1"/>
    </source>
</evidence>
<reference evidence="5 6" key="1">
    <citation type="submission" date="2018-05" db="EMBL/GenBank/DDBJ databases">
        <title>Genomic Encyclopedia of Archaeal and Bacterial Type Strains, Phase II (KMG-II): from individual species to whole genera.</title>
        <authorList>
            <person name="Goeker M."/>
        </authorList>
    </citation>
    <scope>NUCLEOTIDE SEQUENCE [LARGE SCALE GENOMIC DNA]</scope>
    <source>
        <strain evidence="5 6">DSM 19975</strain>
    </source>
</reference>
<accession>A0A316GS96</accession>
<evidence type="ECO:0000256" key="2">
    <source>
        <dbReference type="ARBA" id="ARBA00022771"/>
    </source>
</evidence>
<keyword evidence="6" id="KW-1185">Reference proteome</keyword>
<keyword evidence="1" id="KW-0479">Metal-binding</keyword>
<gene>
    <name evidence="5" type="ORF">LX99_05012</name>
</gene>
<evidence type="ECO:0000313" key="6">
    <source>
        <dbReference type="Proteomes" id="UP000245678"/>
    </source>
</evidence>
<dbReference type="GO" id="GO:0008270">
    <property type="term" value="F:zinc ion binding"/>
    <property type="evidence" value="ECO:0007669"/>
    <property type="project" value="UniProtKB-KW"/>
</dbReference>
<sequence length="508" mass="56700">MWRCANCETENDDDALRCNSCDLHIPEMDSFEAHLQLDAIKASYVVSWAFSNTLKLLIEPGIGDSAMKGSAIVEIDETTDLVFQAENDATQRVFNKTLVLPIPVIDEFRTVSSMILLGSPVNLSWLVRYASKITLKDFGEFSGLESAEIYPDRTCTITIIAENHSGSVSSNLQLELPLPEIKLFASDRDTVLEGEEVMLTWATINAAKLTLSGHGEPILLEGSQCQISINKTSVISIQAANPTGMVTKELLIKAVARPVVRSLIIDKPVALPGEEVMISWEVINYERLWLVLDETKVEVTDRTVFIFRAEKALTITLLCQSADKMITVKETTLLKIVDAAKVNFMSLDRKFTVQGQPVVLSWETSDASQINLLPLALPLSAKGYVTLAPATKTVYTIVAANERTEDRKSMEIEVLPLPLIPPLPISVLPVRIPWTVEPPPPEHVILNESSIWKRLKGLLFKRFTFGWSSGYLRPLIRDKSFVIKGSRPLYIIVGRLRTLEKFKRIILR</sequence>
<dbReference type="Proteomes" id="UP000245678">
    <property type="component" value="Unassembled WGS sequence"/>
</dbReference>
<proteinExistence type="predicted"/>
<dbReference type="PROSITE" id="PS01358">
    <property type="entry name" value="ZF_RANBP2_1"/>
    <property type="match status" value="1"/>
</dbReference>